<proteinExistence type="predicted"/>
<dbReference type="EMBL" id="OD002825">
    <property type="protein sequence ID" value="CAD7406240.1"/>
    <property type="molecule type" value="Genomic_DNA"/>
</dbReference>
<protein>
    <submittedName>
        <fullName evidence="1">Uncharacterized protein</fullName>
    </submittedName>
</protein>
<reference evidence="1" key="1">
    <citation type="submission" date="2020-11" db="EMBL/GenBank/DDBJ databases">
        <authorList>
            <person name="Tran Van P."/>
        </authorList>
    </citation>
    <scope>NUCLEOTIDE SEQUENCE</scope>
</reference>
<name>A0A7R9H359_TIMPO</name>
<evidence type="ECO:0000313" key="1">
    <source>
        <dbReference type="EMBL" id="CAD7406240.1"/>
    </source>
</evidence>
<organism evidence="1">
    <name type="scientific">Timema poppense</name>
    <name type="common">Walking stick</name>
    <dbReference type="NCBI Taxonomy" id="170557"/>
    <lineage>
        <taxon>Eukaryota</taxon>
        <taxon>Metazoa</taxon>
        <taxon>Ecdysozoa</taxon>
        <taxon>Arthropoda</taxon>
        <taxon>Hexapoda</taxon>
        <taxon>Insecta</taxon>
        <taxon>Pterygota</taxon>
        <taxon>Neoptera</taxon>
        <taxon>Polyneoptera</taxon>
        <taxon>Phasmatodea</taxon>
        <taxon>Timematodea</taxon>
        <taxon>Timematoidea</taxon>
        <taxon>Timematidae</taxon>
        <taxon>Timema</taxon>
    </lineage>
</organism>
<sequence>MCVRLALLFCFQCLIKYSHLAPFFLCLIHIFL</sequence>
<dbReference type="AlphaFoldDB" id="A0A7R9H359"/>
<accession>A0A7R9H359</accession>
<gene>
    <name evidence="1" type="ORF">TPSB3V08_LOCUS5342</name>
</gene>